<comment type="caution">
    <text evidence="1">The sequence shown here is derived from an EMBL/GenBank/DDBJ whole genome shotgun (WGS) entry which is preliminary data.</text>
</comment>
<reference evidence="1 2" key="1">
    <citation type="submission" date="2015-09" db="EMBL/GenBank/DDBJ databases">
        <title>Draft genome sequence of Kouleothrix aurantiaca JCM 19913.</title>
        <authorList>
            <person name="Hemp J."/>
        </authorList>
    </citation>
    <scope>NUCLEOTIDE SEQUENCE [LARGE SCALE GENOMIC DNA]</scope>
    <source>
        <strain evidence="1 2">COM-B</strain>
    </source>
</reference>
<name>A0A0P9DK90_9CHLR</name>
<gene>
    <name evidence="1" type="ORF">SE17_28120</name>
</gene>
<organism evidence="1 2">
    <name type="scientific">Kouleothrix aurantiaca</name>
    <dbReference type="NCBI Taxonomy" id="186479"/>
    <lineage>
        <taxon>Bacteria</taxon>
        <taxon>Bacillati</taxon>
        <taxon>Chloroflexota</taxon>
        <taxon>Chloroflexia</taxon>
        <taxon>Chloroflexales</taxon>
        <taxon>Roseiflexineae</taxon>
        <taxon>Roseiflexaceae</taxon>
        <taxon>Kouleothrix</taxon>
    </lineage>
</organism>
<dbReference type="AlphaFoldDB" id="A0A0P9DK90"/>
<dbReference type="PATRIC" id="fig|186479.3.peg.2039"/>
<protein>
    <submittedName>
        <fullName evidence="1">Uncharacterized protein</fullName>
    </submittedName>
</protein>
<dbReference type="Proteomes" id="UP000050509">
    <property type="component" value="Unassembled WGS sequence"/>
</dbReference>
<evidence type="ECO:0000313" key="1">
    <source>
        <dbReference type="EMBL" id="KPV50242.1"/>
    </source>
</evidence>
<proteinExistence type="predicted"/>
<keyword evidence="2" id="KW-1185">Reference proteome</keyword>
<sequence length="257" mass="28787">MFERGPYTYRVKEQWRASDQPVPAPAINPYVRPEFAHEMRNLQPAILAAAARHNHPQISGMSDHDFAVLIALLMYNEHFGWFEERVTPVQLFTPLYEDLQRETNQAGISNLSVWPANIRPSVAIEILRGQVPLPRSTGVMTVPMTIAGSTLNIKSYPSTQELYAAVSHEIADPALAVEYLAANLERGLYRAQAEHVVVTWRALAAWHNQGIVSPSDLRKNPTAADYVRRASAYFATARALIDLPERHVPAWKLAIGD</sequence>
<accession>A0A0P9DK90</accession>
<dbReference type="EMBL" id="LJCR01001502">
    <property type="protein sequence ID" value="KPV50242.1"/>
    <property type="molecule type" value="Genomic_DNA"/>
</dbReference>
<evidence type="ECO:0000313" key="2">
    <source>
        <dbReference type="Proteomes" id="UP000050509"/>
    </source>
</evidence>